<gene>
    <name evidence="11" type="ORF">Ocin01_12618</name>
</gene>
<dbReference type="Gene3D" id="1.20.1070.10">
    <property type="entry name" value="Rhodopsin 7-helix transmembrane proteins"/>
    <property type="match status" value="1"/>
</dbReference>
<evidence type="ECO:0000256" key="5">
    <source>
        <dbReference type="ARBA" id="ARBA00022989"/>
    </source>
</evidence>
<feature type="transmembrane region" description="Helical" evidence="9">
    <location>
        <begin position="257"/>
        <end position="278"/>
    </location>
</feature>
<feature type="domain" description="G-protein coupled receptors family 1 profile" evidence="10">
    <location>
        <begin position="103"/>
        <end position="374"/>
    </location>
</feature>
<reference evidence="11 12" key="1">
    <citation type="journal article" date="2016" name="Genome Biol. Evol.">
        <title>Gene Family Evolution Reflects Adaptation to Soil Environmental Stressors in the Genome of the Collembolan Orchesella cincta.</title>
        <authorList>
            <person name="Faddeeva-Vakhrusheva A."/>
            <person name="Derks M.F."/>
            <person name="Anvar S.Y."/>
            <person name="Agamennone V."/>
            <person name="Suring W."/>
            <person name="Smit S."/>
            <person name="van Straalen N.M."/>
            <person name="Roelofs D."/>
        </authorList>
    </citation>
    <scope>NUCLEOTIDE SEQUENCE [LARGE SCALE GENOMIC DNA]</scope>
    <source>
        <tissue evidence="11">Mixed pool</tissue>
    </source>
</reference>
<name>A0A1D2MML7_ORCCI</name>
<dbReference type="GO" id="GO:0042277">
    <property type="term" value="F:peptide binding"/>
    <property type="evidence" value="ECO:0007669"/>
    <property type="project" value="TreeGrafter"/>
</dbReference>
<feature type="non-terminal residue" evidence="11">
    <location>
        <position position="423"/>
    </location>
</feature>
<keyword evidence="3" id="KW-1003">Cell membrane</keyword>
<evidence type="ECO:0000256" key="6">
    <source>
        <dbReference type="ARBA" id="ARBA00023136"/>
    </source>
</evidence>
<dbReference type="GO" id="GO:0004930">
    <property type="term" value="F:G protein-coupled receptor activity"/>
    <property type="evidence" value="ECO:0007669"/>
    <property type="project" value="UniProtKB-KW"/>
</dbReference>
<comment type="similarity">
    <text evidence="2 8">Belongs to the G-protein coupled receptor 1 family.</text>
</comment>
<protein>
    <submittedName>
        <fullName evidence="11">Gonadotropin-releasing hormone receptor</fullName>
    </submittedName>
</protein>
<dbReference type="OMA" id="WITAAIC"/>
<feature type="transmembrane region" description="Helical" evidence="9">
    <location>
        <begin position="204"/>
        <end position="225"/>
    </location>
</feature>
<dbReference type="PROSITE" id="PS00237">
    <property type="entry name" value="G_PROTEIN_RECEP_F1_1"/>
    <property type="match status" value="1"/>
</dbReference>
<dbReference type="GO" id="GO:0032870">
    <property type="term" value="P:cellular response to hormone stimulus"/>
    <property type="evidence" value="ECO:0007669"/>
    <property type="project" value="TreeGrafter"/>
</dbReference>
<dbReference type="AlphaFoldDB" id="A0A1D2MML7"/>
<dbReference type="PANTHER" id="PTHR24241">
    <property type="entry name" value="NEUROPEPTIDE RECEPTOR-RELATED G-PROTEIN COUPLED RECEPTOR"/>
    <property type="match status" value="1"/>
</dbReference>
<feature type="transmembrane region" description="Helical" evidence="9">
    <location>
        <begin position="90"/>
        <end position="113"/>
    </location>
</feature>
<evidence type="ECO:0000256" key="9">
    <source>
        <dbReference type="SAM" id="Phobius"/>
    </source>
</evidence>
<evidence type="ECO:0000256" key="1">
    <source>
        <dbReference type="ARBA" id="ARBA00004651"/>
    </source>
</evidence>
<evidence type="ECO:0000259" key="10">
    <source>
        <dbReference type="PROSITE" id="PS50262"/>
    </source>
</evidence>
<dbReference type="EMBL" id="LJIJ01000866">
    <property type="protein sequence ID" value="ODM94064.1"/>
    <property type="molecule type" value="Genomic_DNA"/>
</dbReference>
<keyword evidence="8" id="KW-0807">Transducer</keyword>
<evidence type="ECO:0000256" key="2">
    <source>
        <dbReference type="ARBA" id="ARBA00010663"/>
    </source>
</evidence>
<evidence type="ECO:0000256" key="8">
    <source>
        <dbReference type="RuleBase" id="RU000688"/>
    </source>
</evidence>
<keyword evidence="5 9" id="KW-1133">Transmembrane helix</keyword>
<dbReference type="STRING" id="48709.A0A1D2MML7"/>
<keyword evidence="4 8" id="KW-0812">Transmembrane</keyword>
<accession>A0A1D2MML7</accession>
<dbReference type="PRINTS" id="PR00237">
    <property type="entry name" value="GPCRRHODOPSN"/>
</dbReference>
<keyword evidence="8" id="KW-0297">G-protein coupled receptor</keyword>
<dbReference type="GO" id="GO:0005886">
    <property type="term" value="C:plasma membrane"/>
    <property type="evidence" value="ECO:0007669"/>
    <property type="project" value="UniProtKB-SubCell"/>
</dbReference>
<feature type="non-terminal residue" evidence="11">
    <location>
        <position position="1"/>
    </location>
</feature>
<evidence type="ECO:0000313" key="11">
    <source>
        <dbReference type="EMBL" id="ODM94064.1"/>
    </source>
</evidence>
<dbReference type="PROSITE" id="PS50262">
    <property type="entry name" value="G_PROTEIN_RECEP_F1_2"/>
    <property type="match status" value="1"/>
</dbReference>
<organism evidence="11 12">
    <name type="scientific">Orchesella cincta</name>
    <name type="common">Springtail</name>
    <name type="synonym">Podura cincta</name>
    <dbReference type="NCBI Taxonomy" id="48709"/>
    <lineage>
        <taxon>Eukaryota</taxon>
        <taxon>Metazoa</taxon>
        <taxon>Ecdysozoa</taxon>
        <taxon>Arthropoda</taxon>
        <taxon>Hexapoda</taxon>
        <taxon>Collembola</taxon>
        <taxon>Entomobryomorpha</taxon>
        <taxon>Entomobryoidea</taxon>
        <taxon>Orchesellidae</taxon>
        <taxon>Orchesellinae</taxon>
        <taxon>Orchesella</taxon>
    </lineage>
</organism>
<dbReference type="Pfam" id="PF00001">
    <property type="entry name" value="7tm_1"/>
    <property type="match status" value="1"/>
</dbReference>
<feature type="transmembrane region" description="Helical" evidence="9">
    <location>
        <begin position="162"/>
        <end position="183"/>
    </location>
</feature>
<dbReference type="PANTHER" id="PTHR24241:SF59">
    <property type="entry name" value="ADIPOKINETIC HORMONE RECEPTOR, ISOFORM C"/>
    <property type="match status" value="1"/>
</dbReference>
<dbReference type="InterPro" id="IPR017452">
    <property type="entry name" value="GPCR_Rhodpsn_7TM"/>
</dbReference>
<proteinExistence type="inferred from homology"/>
<dbReference type="OrthoDB" id="6435638at2759"/>
<comment type="subcellular location">
    <subcellularLocation>
        <location evidence="1">Cell membrane</location>
        <topology evidence="1">Multi-pass membrane protein</topology>
    </subcellularLocation>
</comment>
<evidence type="ECO:0000256" key="7">
    <source>
        <dbReference type="ARBA" id="ARBA00023170"/>
    </source>
</evidence>
<evidence type="ECO:0000256" key="3">
    <source>
        <dbReference type="ARBA" id="ARBA00022475"/>
    </source>
</evidence>
<dbReference type="SUPFAM" id="SSF81321">
    <property type="entry name" value="Family A G protein-coupled receptor-like"/>
    <property type="match status" value="1"/>
</dbReference>
<sequence>ALVGISGDVSIIASPTTTLVPFTYRNSVSSVTDDYYFSQNASIISDSEGDNSVTSLDGNNDFLPGNNRTFVISQLPEEFRVVDENAWPRIYAYFAVFVVSALANFCELVWVCRRLSMRSSPVNRLFLHLCIADIIVVFMVAAVEVLWRISISWNAGNFMCKAVMFLRAFGLYLSSLMIINISLDRYYAVVHPLRVIDASRRVKIMLCSSWITAAICAVPQCIVFREETHPDFPIFHQCSTMWQPNIERVNTWLSLTMMYFVPLGVIIFAYGSIIIKIIGHLGEHRKNLLQREQFVLIIKENGLVLYACSNDPTFLRRNGIPIFQRAKLRTLKLTFVIVVAYLVDEKSATKLDGNIQDALFIMAVANSMANPLVYGCNESCKKRKQQSHDPYKEHDQRSDALIMRNYSSCHANTYKNACVQVYI</sequence>
<dbReference type="InterPro" id="IPR000276">
    <property type="entry name" value="GPCR_Rhodpsn"/>
</dbReference>
<keyword evidence="6 9" id="KW-0472">Membrane</keyword>
<keyword evidence="12" id="KW-1185">Reference proteome</keyword>
<feature type="transmembrane region" description="Helical" evidence="9">
    <location>
        <begin position="125"/>
        <end position="150"/>
    </location>
</feature>
<comment type="caution">
    <text evidence="11">The sequence shown here is derived from an EMBL/GenBank/DDBJ whole genome shotgun (WGS) entry which is preliminary data.</text>
</comment>
<dbReference type="Proteomes" id="UP000094527">
    <property type="component" value="Unassembled WGS sequence"/>
</dbReference>
<evidence type="ECO:0000313" key="12">
    <source>
        <dbReference type="Proteomes" id="UP000094527"/>
    </source>
</evidence>
<evidence type="ECO:0000256" key="4">
    <source>
        <dbReference type="ARBA" id="ARBA00022692"/>
    </source>
</evidence>
<keyword evidence="7 8" id="KW-0675">Receptor</keyword>